<keyword evidence="2" id="KW-1185">Reference proteome</keyword>
<comment type="caution">
    <text evidence="1">The sequence shown here is derived from an EMBL/GenBank/DDBJ whole genome shotgun (WGS) entry which is preliminary data.</text>
</comment>
<reference evidence="1" key="1">
    <citation type="submission" date="2023-05" db="EMBL/GenBank/DDBJ databases">
        <title>Anaerotaeda fermentans gen. nov., sp. nov., a novel anaerobic planctomycete of the new family within the order Sedimentisphaerales isolated from Taman Peninsula, Russia.</title>
        <authorList>
            <person name="Khomyakova M.A."/>
            <person name="Merkel A.Y."/>
            <person name="Slobodkin A.I."/>
        </authorList>
    </citation>
    <scope>NUCLEOTIDE SEQUENCE</scope>
    <source>
        <strain evidence="1">M17dextr</strain>
    </source>
</reference>
<evidence type="ECO:0000313" key="1">
    <source>
        <dbReference type="EMBL" id="MDI6448098.1"/>
    </source>
</evidence>
<dbReference type="AlphaFoldDB" id="A0AAW6TXC6"/>
<dbReference type="Proteomes" id="UP001431776">
    <property type="component" value="Unassembled WGS sequence"/>
</dbReference>
<gene>
    <name evidence="1" type="ORF">QJ522_03490</name>
</gene>
<accession>A0AAW6TXC6</accession>
<organism evidence="1 2">
    <name type="scientific">Anaerobaca lacustris</name>
    <dbReference type="NCBI Taxonomy" id="3044600"/>
    <lineage>
        <taxon>Bacteria</taxon>
        <taxon>Pseudomonadati</taxon>
        <taxon>Planctomycetota</taxon>
        <taxon>Phycisphaerae</taxon>
        <taxon>Sedimentisphaerales</taxon>
        <taxon>Anaerobacaceae</taxon>
        <taxon>Anaerobaca</taxon>
    </lineage>
</organism>
<dbReference type="EMBL" id="JASCXX010000003">
    <property type="protein sequence ID" value="MDI6448098.1"/>
    <property type="molecule type" value="Genomic_DNA"/>
</dbReference>
<evidence type="ECO:0000313" key="2">
    <source>
        <dbReference type="Proteomes" id="UP001431776"/>
    </source>
</evidence>
<dbReference type="RefSeq" id="WP_349243508.1">
    <property type="nucleotide sequence ID" value="NZ_JASCXX010000003.1"/>
</dbReference>
<protein>
    <submittedName>
        <fullName evidence="1">Uncharacterized protein</fullName>
    </submittedName>
</protein>
<name>A0AAW6TXC6_9BACT</name>
<sequence>MHIIAQCPRCGYRWWLDATAADRRMRCRKCFRLLKVPDLTEVPEATAVLSQAKGELYVDDTGNTYG</sequence>
<proteinExistence type="predicted"/>